<evidence type="ECO:0000313" key="2">
    <source>
        <dbReference type="Proteomes" id="UP001497535"/>
    </source>
</evidence>
<proteinExistence type="predicted"/>
<protein>
    <submittedName>
        <fullName evidence="1">Uncharacterized protein</fullName>
    </submittedName>
</protein>
<comment type="caution">
    <text evidence="1">The sequence shown here is derived from an EMBL/GenBank/DDBJ whole genome shotgun (WGS) entry which is preliminary data.</text>
</comment>
<evidence type="ECO:0000313" key="1">
    <source>
        <dbReference type="EMBL" id="CAK5024638.1"/>
    </source>
</evidence>
<sequence length="168" mass="20440">MKLDSILIILIVNAFFWSLINSVKNNKSRHELSRVGEISKYKDGAELSAAPKIQKDETLKPIPKIAKKVTTNHNEEKGQDYYRNYYQNNKEKIQERKRIYYKNNKEKLKKCSQKYRENNKEKRLENDQKYYQNNREKLKESVQKYCQKNKEILKENKREYRENNKEKI</sequence>
<accession>A0ACB0XZV5</accession>
<gene>
    <name evidence="1" type="ORF">MENTE1834_LOCUS5556</name>
</gene>
<name>A0ACB0XZV5_MELEN</name>
<keyword evidence="2" id="KW-1185">Reference proteome</keyword>
<dbReference type="Proteomes" id="UP001497535">
    <property type="component" value="Unassembled WGS sequence"/>
</dbReference>
<dbReference type="EMBL" id="CAVMJV010000004">
    <property type="protein sequence ID" value="CAK5024638.1"/>
    <property type="molecule type" value="Genomic_DNA"/>
</dbReference>
<organism evidence="1 2">
    <name type="scientific">Meloidogyne enterolobii</name>
    <name type="common">Root-knot nematode worm</name>
    <name type="synonym">Meloidogyne mayaguensis</name>
    <dbReference type="NCBI Taxonomy" id="390850"/>
    <lineage>
        <taxon>Eukaryota</taxon>
        <taxon>Metazoa</taxon>
        <taxon>Ecdysozoa</taxon>
        <taxon>Nematoda</taxon>
        <taxon>Chromadorea</taxon>
        <taxon>Rhabditida</taxon>
        <taxon>Tylenchina</taxon>
        <taxon>Tylenchomorpha</taxon>
        <taxon>Tylenchoidea</taxon>
        <taxon>Meloidogynidae</taxon>
        <taxon>Meloidogyninae</taxon>
        <taxon>Meloidogyne</taxon>
    </lineage>
</organism>
<reference evidence="1" key="1">
    <citation type="submission" date="2023-11" db="EMBL/GenBank/DDBJ databases">
        <authorList>
            <person name="Poullet M."/>
        </authorList>
    </citation>
    <scope>NUCLEOTIDE SEQUENCE</scope>
    <source>
        <strain evidence="1">E1834</strain>
    </source>
</reference>